<evidence type="ECO:0000256" key="8">
    <source>
        <dbReference type="ARBA" id="ARBA00023125"/>
    </source>
</evidence>
<sequence>MVSSTNVTFSWQYHRQTLIDRVDISLGCSPYPTTSEPLLLECRLSVDGSLLLGYLCYRVAFSVLEVFSLRSLALTSFSARHTAHAFGAIASPIGLPCVWIFTPRLRAQTLHRLSAFCHIAASVAPARRSTTPLLPAGRVKGVYVHTSKMPNRCFVPNCKAGYLGLKPSCKLSLFAPPKDEALFKQWEQYIPRKDTKLKPSSSVCSGHFKEDDIFKGRMLKEKDRKEIFPCVEQLDPLKKEQFQEFFKTAKVI</sequence>
<comment type="similarity">
    <text evidence="2">Belongs to the THAP1 family.</text>
</comment>
<evidence type="ECO:0000259" key="13">
    <source>
        <dbReference type="PROSITE" id="PS50950"/>
    </source>
</evidence>
<dbReference type="SUPFAM" id="SSF57716">
    <property type="entry name" value="Glucocorticoid receptor-like (DNA-binding domain)"/>
    <property type="match status" value="1"/>
</dbReference>
<evidence type="ECO:0000256" key="2">
    <source>
        <dbReference type="ARBA" id="ARBA00006177"/>
    </source>
</evidence>
<dbReference type="PANTHER" id="PTHR46600:SF1">
    <property type="entry name" value="THAP DOMAIN-CONTAINING PROTEIN 1"/>
    <property type="match status" value="1"/>
</dbReference>
<keyword evidence="10" id="KW-0539">Nucleus</keyword>
<proteinExistence type="inferred from homology"/>
<name>A0ABR0AIX8_9CRUS</name>
<dbReference type="Proteomes" id="UP001234178">
    <property type="component" value="Unassembled WGS sequence"/>
</dbReference>
<feature type="domain" description="THAP-type" evidence="13">
    <location>
        <begin position="149"/>
        <end position="228"/>
    </location>
</feature>
<evidence type="ECO:0000256" key="3">
    <source>
        <dbReference type="ARBA" id="ARBA00022723"/>
    </source>
</evidence>
<keyword evidence="15" id="KW-1185">Reference proteome</keyword>
<evidence type="ECO:0000313" key="14">
    <source>
        <dbReference type="EMBL" id="KAK4024928.1"/>
    </source>
</evidence>
<evidence type="ECO:0000256" key="9">
    <source>
        <dbReference type="ARBA" id="ARBA00023163"/>
    </source>
</evidence>
<dbReference type="PROSITE" id="PS50950">
    <property type="entry name" value="ZF_THAP"/>
    <property type="match status" value="1"/>
</dbReference>
<organism evidence="14 15">
    <name type="scientific">Daphnia magna</name>
    <dbReference type="NCBI Taxonomy" id="35525"/>
    <lineage>
        <taxon>Eukaryota</taxon>
        <taxon>Metazoa</taxon>
        <taxon>Ecdysozoa</taxon>
        <taxon>Arthropoda</taxon>
        <taxon>Crustacea</taxon>
        <taxon>Branchiopoda</taxon>
        <taxon>Diplostraca</taxon>
        <taxon>Cladocera</taxon>
        <taxon>Anomopoda</taxon>
        <taxon>Daphniidae</taxon>
        <taxon>Daphnia</taxon>
    </lineage>
</organism>
<keyword evidence="11" id="KW-0131">Cell cycle</keyword>
<evidence type="ECO:0000256" key="5">
    <source>
        <dbReference type="ARBA" id="ARBA00022833"/>
    </source>
</evidence>
<keyword evidence="8 12" id="KW-0238">DNA-binding</keyword>
<dbReference type="InterPro" id="IPR026516">
    <property type="entry name" value="THAP1/10"/>
</dbReference>
<evidence type="ECO:0000256" key="4">
    <source>
        <dbReference type="ARBA" id="ARBA00022771"/>
    </source>
</evidence>
<gene>
    <name evidence="14" type="ORF">OUZ56_010420</name>
</gene>
<keyword evidence="7" id="KW-0175">Coiled coil</keyword>
<keyword evidence="9" id="KW-0804">Transcription</keyword>
<evidence type="ECO:0000256" key="11">
    <source>
        <dbReference type="ARBA" id="ARBA00023306"/>
    </source>
</evidence>
<evidence type="ECO:0000313" key="15">
    <source>
        <dbReference type="Proteomes" id="UP001234178"/>
    </source>
</evidence>
<dbReference type="InterPro" id="IPR038441">
    <property type="entry name" value="THAP_Znf_sf"/>
</dbReference>
<keyword evidence="6" id="KW-0805">Transcription regulation</keyword>
<dbReference type="Gene3D" id="6.20.210.20">
    <property type="entry name" value="THAP domain"/>
    <property type="match status" value="1"/>
</dbReference>
<evidence type="ECO:0000256" key="12">
    <source>
        <dbReference type="PROSITE-ProRule" id="PRU00309"/>
    </source>
</evidence>
<comment type="caution">
    <text evidence="14">The sequence shown here is derived from an EMBL/GenBank/DDBJ whole genome shotgun (WGS) entry which is preliminary data.</text>
</comment>
<accession>A0ABR0AIX8</accession>
<keyword evidence="3" id="KW-0479">Metal-binding</keyword>
<protein>
    <recommendedName>
        <fullName evidence="13">THAP-type domain-containing protein</fullName>
    </recommendedName>
</protein>
<keyword evidence="5" id="KW-0862">Zinc</keyword>
<dbReference type="Pfam" id="PF05485">
    <property type="entry name" value="THAP"/>
    <property type="match status" value="1"/>
</dbReference>
<keyword evidence="4 12" id="KW-0863">Zinc-finger</keyword>
<reference evidence="14 15" key="1">
    <citation type="journal article" date="2023" name="Nucleic Acids Res.">
        <title>The hologenome of Daphnia magna reveals possible DNA methylation and microbiome-mediated evolution of the host genome.</title>
        <authorList>
            <person name="Chaturvedi A."/>
            <person name="Li X."/>
            <person name="Dhandapani V."/>
            <person name="Marshall H."/>
            <person name="Kissane S."/>
            <person name="Cuenca-Cambronero M."/>
            <person name="Asole G."/>
            <person name="Calvet F."/>
            <person name="Ruiz-Romero M."/>
            <person name="Marangio P."/>
            <person name="Guigo R."/>
            <person name="Rago D."/>
            <person name="Mirbahai L."/>
            <person name="Eastwood N."/>
            <person name="Colbourne J.K."/>
            <person name="Zhou J."/>
            <person name="Mallon E."/>
            <person name="Orsini L."/>
        </authorList>
    </citation>
    <scope>NUCLEOTIDE SEQUENCE [LARGE SCALE GENOMIC DNA]</scope>
    <source>
        <strain evidence="14">LRV0_1</strain>
    </source>
</reference>
<evidence type="ECO:0000256" key="6">
    <source>
        <dbReference type="ARBA" id="ARBA00023015"/>
    </source>
</evidence>
<comment type="subcellular location">
    <subcellularLocation>
        <location evidence="1">Nucleus</location>
        <location evidence="1">Nucleoplasm</location>
    </subcellularLocation>
</comment>
<dbReference type="InterPro" id="IPR006612">
    <property type="entry name" value="THAP_Znf"/>
</dbReference>
<dbReference type="PANTHER" id="PTHR46600">
    <property type="entry name" value="THAP DOMAIN-CONTAINING"/>
    <property type="match status" value="1"/>
</dbReference>
<evidence type="ECO:0000256" key="1">
    <source>
        <dbReference type="ARBA" id="ARBA00004642"/>
    </source>
</evidence>
<evidence type="ECO:0000256" key="10">
    <source>
        <dbReference type="ARBA" id="ARBA00023242"/>
    </source>
</evidence>
<evidence type="ECO:0000256" key="7">
    <source>
        <dbReference type="ARBA" id="ARBA00023054"/>
    </source>
</evidence>
<dbReference type="EMBL" id="JAOYFB010000037">
    <property type="protein sequence ID" value="KAK4024928.1"/>
    <property type="molecule type" value="Genomic_DNA"/>
</dbReference>